<evidence type="ECO:0000313" key="5">
    <source>
        <dbReference type="Proteomes" id="UP001642409"/>
    </source>
</evidence>
<dbReference type="PROSITE" id="PS51450">
    <property type="entry name" value="LRR"/>
    <property type="match status" value="12"/>
</dbReference>
<dbReference type="SMART" id="SM00364">
    <property type="entry name" value="LRR_BAC"/>
    <property type="match status" value="7"/>
</dbReference>
<keyword evidence="2" id="KW-0677">Repeat</keyword>
<evidence type="ECO:0000313" key="4">
    <source>
        <dbReference type="EMBL" id="CAL6068355.1"/>
    </source>
</evidence>
<sequence>MDMNDKNISELTVQQPDKLKKDQQKVIKKYLKDPKNKKCEIRNISSIYMFGFVDTLLPYELHISDCPNIIFKNGALVPTKLVVTMCNIQQITDIQELTQITNLNLSFNQIREISELKELENITHLNLENNEIYRINALESLKKLQVLNLKNNKVIFSKPLENLSLQKLQVENNLIVDKIYQNQGLPTIADCQNYLGPNSTEEQANDLLILSYQHFQYHNMFQKYNKSVKTVKNINNKRENYILILKDDNELQDFYFIEQLNVNQLSIQNCPNLKLRTIQEYIYFKDKYPETQLQKPNNMLLLTSLIINKCNLSNIVVKIFTRLDYLDISDNFIGSISDLQFLQNLQYLNMSNNRIIFPDPLATLKSLKTVITTGNKIQNFEPLSQNPNFDLKWISPQHNVELQDFRDYLGFGSTEQEAQELMEKTLELKKLSYFNSPMLLKYSQQVQNKTLLIRGDQDIQGLKFVDLVDVETLFVFECNNVNFAEVPANIKKLVVNRCRLESAYGFESMNRLEELSLRGNKLTELGTLTQIKTLKILNVAQNNIKSLENVEQLQQLVELDASENAIESVEPLGTMKQLQRVNLSSNKISSGQLLEDLTNLVQLNVAFNSLESIYFVRNMELLTHLDISFNKVKDILVLKNLLKLVYLRLDRNFISMFTALNTHPNKQLGWFTCQQNVKKEDVQVRAIEKFLEVPENEKCIIQNEQDVERIDFVDIIKPKELFISGCPNVTFEHTAKVPKKLTVTKCGLNQITDIYKMSQITYLDLSFNKIRDISELAELHNLTYLNLEYNDIYRVIALQGINKLEYLNLMNNKIIFSKPVQELASKLLIENNIIVDQQYNQQEVPTYVDCYNFLGPNCIKEQYQYLHFITTVYLNNLNNIDKYCKKTENNVLKIINNNELVEFQFSKYKYLNINELNIDMLKPSELYISGCSNVTFEHAAKVPIKLTVTNCGLSQITDIYQMNQITSLNLSFNKIRDISELAELIDLTHLNLESNDIYRIEALEDLKKLEYLNLMNNKIIISQPIQNLSIKKLMINYNLIVDRMVAMFNGGENRTQ</sequence>
<dbReference type="InterPro" id="IPR050836">
    <property type="entry name" value="SDS22/Internalin_LRR"/>
</dbReference>
<evidence type="ECO:0000313" key="3">
    <source>
        <dbReference type="EMBL" id="CAI9946605.1"/>
    </source>
</evidence>
<dbReference type="SMART" id="SM00365">
    <property type="entry name" value="LRR_SD22"/>
    <property type="match status" value="14"/>
</dbReference>
<dbReference type="InterPro" id="IPR032675">
    <property type="entry name" value="LRR_dom_sf"/>
</dbReference>
<reference evidence="4 5" key="2">
    <citation type="submission" date="2024-07" db="EMBL/GenBank/DDBJ databases">
        <authorList>
            <person name="Akdeniz Z."/>
        </authorList>
    </citation>
    <scope>NUCLEOTIDE SEQUENCE [LARGE SCALE GENOMIC DNA]</scope>
</reference>
<accession>A0AA86PUL1</accession>
<dbReference type="SMART" id="SM00369">
    <property type="entry name" value="LRR_TYP"/>
    <property type="match status" value="9"/>
</dbReference>
<dbReference type="InterPro" id="IPR025875">
    <property type="entry name" value="Leu-rich_rpt_4"/>
</dbReference>
<keyword evidence="5" id="KW-1185">Reference proteome</keyword>
<keyword evidence="1" id="KW-0433">Leucine-rich repeat</keyword>
<dbReference type="SUPFAM" id="SSF52058">
    <property type="entry name" value="L domain-like"/>
    <property type="match status" value="3"/>
</dbReference>
<proteinExistence type="predicted"/>
<dbReference type="EMBL" id="CAXDID020000272">
    <property type="protein sequence ID" value="CAL6068355.1"/>
    <property type="molecule type" value="Genomic_DNA"/>
</dbReference>
<dbReference type="Pfam" id="PF12799">
    <property type="entry name" value="LRR_4"/>
    <property type="match status" value="1"/>
</dbReference>
<gene>
    <name evidence="3" type="ORF">HINF_LOCUS34250</name>
    <name evidence="4" type="ORF">HINF_LOCUS53462</name>
</gene>
<dbReference type="InterPro" id="IPR003591">
    <property type="entry name" value="Leu-rich_rpt_typical-subtyp"/>
</dbReference>
<dbReference type="Gene3D" id="3.80.10.10">
    <property type="entry name" value="Ribonuclease Inhibitor"/>
    <property type="match status" value="4"/>
</dbReference>
<dbReference type="AlphaFoldDB" id="A0AA86PUL1"/>
<dbReference type="Pfam" id="PF13855">
    <property type="entry name" value="LRR_8"/>
    <property type="match status" value="1"/>
</dbReference>
<organism evidence="3">
    <name type="scientific">Hexamita inflata</name>
    <dbReference type="NCBI Taxonomy" id="28002"/>
    <lineage>
        <taxon>Eukaryota</taxon>
        <taxon>Metamonada</taxon>
        <taxon>Diplomonadida</taxon>
        <taxon>Hexamitidae</taxon>
        <taxon>Hexamitinae</taxon>
        <taxon>Hexamita</taxon>
    </lineage>
</organism>
<dbReference type="InterPro" id="IPR001611">
    <property type="entry name" value="Leu-rich_rpt"/>
</dbReference>
<evidence type="ECO:0008006" key="6">
    <source>
        <dbReference type="Google" id="ProtNLM"/>
    </source>
</evidence>
<dbReference type="EMBL" id="CATOUU010000763">
    <property type="protein sequence ID" value="CAI9946605.1"/>
    <property type="molecule type" value="Genomic_DNA"/>
</dbReference>
<dbReference type="PANTHER" id="PTHR46652">
    <property type="entry name" value="LEUCINE-RICH REPEAT AND IQ DOMAIN-CONTAINING PROTEIN 1-RELATED"/>
    <property type="match status" value="1"/>
</dbReference>
<evidence type="ECO:0000256" key="1">
    <source>
        <dbReference type="ARBA" id="ARBA00022614"/>
    </source>
</evidence>
<dbReference type="PANTHER" id="PTHR46652:SF3">
    <property type="entry name" value="LEUCINE-RICH REPEAT-CONTAINING PROTEIN 9"/>
    <property type="match status" value="1"/>
</dbReference>
<name>A0AA86PUL1_9EUKA</name>
<comment type="caution">
    <text evidence="3">The sequence shown here is derived from an EMBL/GenBank/DDBJ whole genome shotgun (WGS) entry which is preliminary data.</text>
</comment>
<protein>
    <recommendedName>
        <fullName evidence="6">Leucine rich repeat protein</fullName>
    </recommendedName>
</protein>
<evidence type="ECO:0000256" key="2">
    <source>
        <dbReference type="ARBA" id="ARBA00022737"/>
    </source>
</evidence>
<reference evidence="3" key="1">
    <citation type="submission" date="2023-06" db="EMBL/GenBank/DDBJ databases">
        <authorList>
            <person name="Kurt Z."/>
        </authorList>
    </citation>
    <scope>NUCLEOTIDE SEQUENCE</scope>
</reference>
<dbReference type="Proteomes" id="UP001642409">
    <property type="component" value="Unassembled WGS sequence"/>
</dbReference>